<keyword evidence="3" id="KW-0328">Glycosyltransferase</keyword>
<sequence>MISIVIPSNRLDEKFERCLLAIENAVMPDSTELIIVLDGIAKDLGFFKKINSIDSYIIELAENKGPAFARNQGAKYANGEVLLFIDADVAIQKDSIYKVDQWFNKFDSGDALIGMYDDQPSDPSLVSKFRNLLHHYTHLHGSPVASTFWSGFGAIRKEVFWSLGGFDCVYRQPSVEDIELGYRLISAEGNITLDKELRVKHLKSWILLKMIHTDIFRRAVPWSKLLFRFKSVKQDDLNIKSREKVSALLLVLAVVSLIVGALLPAVWLLFPILIVSILVLQARFYIFLAHHFSLYELPLAVFLHWLYYLSAVFGYAYAAINYRLIQFSRSACLIRATKR</sequence>
<organism evidence="8 9">
    <name type="scientific">Arenicella xantha</name>
    <dbReference type="NCBI Taxonomy" id="644221"/>
    <lineage>
        <taxon>Bacteria</taxon>
        <taxon>Pseudomonadati</taxon>
        <taxon>Pseudomonadota</taxon>
        <taxon>Gammaproteobacteria</taxon>
        <taxon>Arenicellales</taxon>
        <taxon>Arenicellaceae</taxon>
        <taxon>Arenicella</taxon>
    </lineage>
</organism>
<keyword evidence="6" id="KW-1133">Transmembrane helix</keyword>
<comment type="caution">
    <text evidence="8">The sequence shown here is derived from an EMBL/GenBank/DDBJ whole genome shotgun (WGS) entry which is preliminary data.</text>
</comment>
<dbReference type="OrthoDB" id="9069044at2"/>
<evidence type="ECO:0000256" key="4">
    <source>
        <dbReference type="ARBA" id="ARBA00022679"/>
    </source>
</evidence>
<dbReference type="SUPFAM" id="SSF53448">
    <property type="entry name" value="Nucleotide-diphospho-sugar transferases"/>
    <property type="match status" value="1"/>
</dbReference>
<feature type="transmembrane region" description="Helical" evidence="6">
    <location>
        <begin position="247"/>
        <end position="280"/>
    </location>
</feature>
<dbReference type="Gene3D" id="3.90.550.10">
    <property type="entry name" value="Spore Coat Polysaccharide Biosynthesis Protein SpsA, Chain A"/>
    <property type="match status" value="1"/>
</dbReference>
<gene>
    <name evidence="8" type="ORF">DFR28_101350</name>
</gene>
<evidence type="ECO:0000256" key="2">
    <source>
        <dbReference type="ARBA" id="ARBA00022475"/>
    </source>
</evidence>
<dbReference type="PANTHER" id="PTHR43646:SF2">
    <property type="entry name" value="GLYCOSYLTRANSFERASE 2-LIKE DOMAIN-CONTAINING PROTEIN"/>
    <property type="match status" value="1"/>
</dbReference>
<keyword evidence="5 6" id="KW-0472">Membrane</keyword>
<dbReference type="GO" id="GO:0016757">
    <property type="term" value="F:glycosyltransferase activity"/>
    <property type="evidence" value="ECO:0007669"/>
    <property type="project" value="UniProtKB-KW"/>
</dbReference>
<protein>
    <submittedName>
        <fullName evidence="8">Cellulose synthase/poly-beta-1,6-N-acetylglucosamine synthase-like glycosyltransferase</fullName>
    </submittedName>
</protein>
<dbReference type="AlphaFoldDB" id="A0A395JR83"/>
<dbReference type="Pfam" id="PF00535">
    <property type="entry name" value="Glycos_transf_2"/>
    <property type="match status" value="1"/>
</dbReference>
<dbReference type="RefSeq" id="WP_113952578.1">
    <property type="nucleotide sequence ID" value="NZ_QNRT01000001.1"/>
</dbReference>
<evidence type="ECO:0000256" key="6">
    <source>
        <dbReference type="SAM" id="Phobius"/>
    </source>
</evidence>
<evidence type="ECO:0000259" key="7">
    <source>
        <dbReference type="Pfam" id="PF00535"/>
    </source>
</evidence>
<dbReference type="InterPro" id="IPR029044">
    <property type="entry name" value="Nucleotide-diphossugar_trans"/>
</dbReference>
<proteinExistence type="predicted"/>
<dbReference type="Proteomes" id="UP000253083">
    <property type="component" value="Unassembled WGS sequence"/>
</dbReference>
<dbReference type="InterPro" id="IPR001173">
    <property type="entry name" value="Glyco_trans_2-like"/>
</dbReference>
<evidence type="ECO:0000256" key="5">
    <source>
        <dbReference type="ARBA" id="ARBA00023136"/>
    </source>
</evidence>
<evidence type="ECO:0000256" key="3">
    <source>
        <dbReference type="ARBA" id="ARBA00022676"/>
    </source>
</evidence>
<feature type="transmembrane region" description="Helical" evidence="6">
    <location>
        <begin position="300"/>
        <end position="320"/>
    </location>
</feature>
<accession>A0A395JR83</accession>
<dbReference type="GO" id="GO:0005886">
    <property type="term" value="C:plasma membrane"/>
    <property type="evidence" value="ECO:0007669"/>
    <property type="project" value="UniProtKB-SubCell"/>
</dbReference>
<comment type="subcellular location">
    <subcellularLocation>
        <location evidence="1">Cell membrane</location>
    </subcellularLocation>
</comment>
<name>A0A395JR83_9GAMM</name>
<dbReference type="PANTHER" id="PTHR43646">
    <property type="entry name" value="GLYCOSYLTRANSFERASE"/>
    <property type="match status" value="1"/>
</dbReference>
<evidence type="ECO:0000313" key="8">
    <source>
        <dbReference type="EMBL" id="RBP52966.1"/>
    </source>
</evidence>
<dbReference type="EMBL" id="QNRT01000001">
    <property type="protein sequence ID" value="RBP52966.1"/>
    <property type="molecule type" value="Genomic_DNA"/>
</dbReference>
<dbReference type="InParanoid" id="A0A395JR83"/>
<keyword evidence="4 8" id="KW-0808">Transferase</keyword>
<reference evidence="8 9" key="1">
    <citation type="submission" date="2018-06" db="EMBL/GenBank/DDBJ databases">
        <title>Genomic Encyclopedia of Type Strains, Phase IV (KMG-IV): sequencing the most valuable type-strain genomes for metagenomic binning, comparative biology and taxonomic classification.</title>
        <authorList>
            <person name="Goeker M."/>
        </authorList>
    </citation>
    <scope>NUCLEOTIDE SEQUENCE [LARGE SCALE GENOMIC DNA]</scope>
    <source>
        <strain evidence="8 9">DSM 24032</strain>
    </source>
</reference>
<keyword evidence="2" id="KW-1003">Cell membrane</keyword>
<feature type="domain" description="Glycosyltransferase 2-like" evidence="7">
    <location>
        <begin position="3"/>
        <end position="163"/>
    </location>
</feature>
<keyword evidence="9" id="KW-1185">Reference proteome</keyword>
<evidence type="ECO:0000256" key="1">
    <source>
        <dbReference type="ARBA" id="ARBA00004236"/>
    </source>
</evidence>
<keyword evidence="6" id="KW-0812">Transmembrane</keyword>
<evidence type="ECO:0000313" key="9">
    <source>
        <dbReference type="Proteomes" id="UP000253083"/>
    </source>
</evidence>